<keyword evidence="3" id="KW-1185">Reference proteome</keyword>
<sequence>MHLIRPSWYLKSCNGIELSSPPDTTQRPSGGTRSEELSKGSKAHRMKLDLWAVSVRTVFAASKSQILIVPLAASAATMTSEESKLTESIPLVSLDKLSLALGLAIAQRLIL</sequence>
<evidence type="ECO:0000313" key="3">
    <source>
        <dbReference type="Proteomes" id="UP001151529"/>
    </source>
</evidence>
<organism evidence="2 3">
    <name type="scientific">Salix viminalis</name>
    <name type="common">Common osier</name>
    <name type="synonym">Basket willow</name>
    <dbReference type="NCBI Taxonomy" id="40686"/>
    <lineage>
        <taxon>Eukaryota</taxon>
        <taxon>Viridiplantae</taxon>
        <taxon>Streptophyta</taxon>
        <taxon>Embryophyta</taxon>
        <taxon>Tracheophyta</taxon>
        <taxon>Spermatophyta</taxon>
        <taxon>Magnoliopsida</taxon>
        <taxon>eudicotyledons</taxon>
        <taxon>Gunneridae</taxon>
        <taxon>Pentapetalae</taxon>
        <taxon>rosids</taxon>
        <taxon>fabids</taxon>
        <taxon>Malpighiales</taxon>
        <taxon>Salicaceae</taxon>
        <taxon>Saliceae</taxon>
        <taxon>Salix</taxon>
    </lineage>
</organism>
<protein>
    <submittedName>
        <fullName evidence="2">Uncharacterized protein</fullName>
    </submittedName>
</protein>
<reference evidence="2" key="2">
    <citation type="journal article" date="2023" name="Int. J. Mol. Sci.">
        <title>De Novo Assembly and Annotation of 11 Diverse Shrub Willow (Salix) Genomes Reveals Novel Gene Organization in Sex-Linked Regions.</title>
        <authorList>
            <person name="Hyden B."/>
            <person name="Feng K."/>
            <person name="Yates T.B."/>
            <person name="Jawdy S."/>
            <person name="Cereghino C."/>
            <person name="Smart L.B."/>
            <person name="Muchero W."/>
        </authorList>
    </citation>
    <scope>NUCLEOTIDE SEQUENCE [LARGE SCALE GENOMIC DNA]</scope>
    <source>
        <tissue evidence="2">Shoot tip</tissue>
    </source>
</reference>
<evidence type="ECO:0000256" key="1">
    <source>
        <dbReference type="SAM" id="MobiDB-lite"/>
    </source>
</evidence>
<accession>A0A9Q0U7A5</accession>
<feature type="compositionally biased region" description="Polar residues" evidence="1">
    <location>
        <begin position="21"/>
        <end position="32"/>
    </location>
</feature>
<comment type="caution">
    <text evidence="2">The sequence shown here is derived from an EMBL/GenBank/DDBJ whole genome shotgun (WGS) entry which is preliminary data.</text>
</comment>
<dbReference type="AlphaFoldDB" id="A0A9Q0U7A5"/>
<gene>
    <name evidence="2" type="ORF">OIU85_022676</name>
</gene>
<dbReference type="EMBL" id="JAPFFL010000005">
    <property type="protein sequence ID" value="KAJ6724779.1"/>
    <property type="molecule type" value="Genomic_DNA"/>
</dbReference>
<evidence type="ECO:0000313" key="2">
    <source>
        <dbReference type="EMBL" id="KAJ6724779.1"/>
    </source>
</evidence>
<reference evidence="2" key="1">
    <citation type="submission" date="2022-11" db="EMBL/GenBank/DDBJ databases">
        <authorList>
            <person name="Hyden B.L."/>
            <person name="Feng K."/>
            <person name="Yates T."/>
            <person name="Jawdy S."/>
            <person name="Smart L.B."/>
            <person name="Muchero W."/>
        </authorList>
    </citation>
    <scope>NUCLEOTIDE SEQUENCE</scope>
    <source>
        <tissue evidence="2">Shoot tip</tissue>
    </source>
</reference>
<name>A0A9Q0U7A5_SALVM</name>
<dbReference type="Proteomes" id="UP001151529">
    <property type="component" value="Chromosome 11"/>
</dbReference>
<feature type="region of interest" description="Disordered" evidence="1">
    <location>
        <begin position="14"/>
        <end position="42"/>
    </location>
</feature>
<proteinExistence type="predicted"/>